<evidence type="ECO:0000313" key="2">
    <source>
        <dbReference type="Proteomes" id="UP001175271"/>
    </source>
</evidence>
<evidence type="ECO:0000313" key="1">
    <source>
        <dbReference type="EMBL" id="KAK0393791.1"/>
    </source>
</evidence>
<dbReference type="EMBL" id="JAUCMV010000005">
    <property type="protein sequence ID" value="KAK0393791.1"/>
    <property type="molecule type" value="Genomic_DNA"/>
</dbReference>
<accession>A0AA39GVC2</accession>
<organism evidence="1 2">
    <name type="scientific">Steinernema hermaphroditum</name>
    <dbReference type="NCBI Taxonomy" id="289476"/>
    <lineage>
        <taxon>Eukaryota</taxon>
        <taxon>Metazoa</taxon>
        <taxon>Ecdysozoa</taxon>
        <taxon>Nematoda</taxon>
        <taxon>Chromadorea</taxon>
        <taxon>Rhabditida</taxon>
        <taxon>Tylenchina</taxon>
        <taxon>Panagrolaimomorpha</taxon>
        <taxon>Strongyloidoidea</taxon>
        <taxon>Steinernematidae</taxon>
        <taxon>Steinernema</taxon>
    </lineage>
</organism>
<sequence>MSTSSLPRLKRRSSTKFLNDCSHSGQDVPITYGPGPIPLYTASWCSSSCFSSFLASSAMNKYSSLRWDIASLLGRQQLREQELPKLPALDVERDLTESAPAASRPCSRFDHTTPARFLGDDVGVVIVAGVDADADASVDAVDANPGDVARVEDDPDGGDIVVPEDVTLRDTYSIQTDLQYLFVHRIILFYFLEKYQHFKDSPELMAKYKKFVEEYDVATAPRPGA</sequence>
<dbReference type="Proteomes" id="UP001175271">
    <property type="component" value="Unassembled WGS sequence"/>
</dbReference>
<reference evidence="1" key="1">
    <citation type="submission" date="2023-06" db="EMBL/GenBank/DDBJ databases">
        <title>Genomic analysis of the entomopathogenic nematode Steinernema hermaphroditum.</title>
        <authorList>
            <person name="Schwarz E.M."/>
            <person name="Heppert J.K."/>
            <person name="Baniya A."/>
            <person name="Schwartz H.T."/>
            <person name="Tan C.-H."/>
            <person name="Antoshechkin I."/>
            <person name="Sternberg P.W."/>
            <person name="Goodrich-Blair H."/>
            <person name="Dillman A.R."/>
        </authorList>
    </citation>
    <scope>NUCLEOTIDE SEQUENCE</scope>
    <source>
        <strain evidence="1">PS9179</strain>
        <tissue evidence="1">Whole animal</tissue>
    </source>
</reference>
<keyword evidence="2" id="KW-1185">Reference proteome</keyword>
<name>A0AA39GVC2_9BILA</name>
<proteinExistence type="predicted"/>
<gene>
    <name evidence="1" type="ORF">QR680_000403</name>
</gene>
<comment type="caution">
    <text evidence="1">The sequence shown here is derived from an EMBL/GenBank/DDBJ whole genome shotgun (WGS) entry which is preliminary data.</text>
</comment>
<dbReference type="AlphaFoldDB" id="A0AA39GVC2"/>
<protein>
    <submittedName>
        <fullName evidence="1">Uncharacterized protein</fullName>
    </submittedName>
</protein>